<dbReference type="PANTHER" id="PTHR48178">
    <property type="entry name" value="PEROXISOME BIOGENESIS FACTOR 2"/>
    <property type="match status" value="1"/>
</dbReference>
<evidence type="ECO:0000256" key="7">
    <source>
        <dbReference type="ARBA" id="ARBA00022723"/>
    </source>
</evidence>
<dbReference type="EMBL" id="JAFNEN010000096">
    <property type="protein sequence ID" value="KAG8194947.1"/>
    <property type="molecule type" value="Genomic_DNA"/>
</dbReference>
<organism evidence="20 21">
    <name type="scientific">Oedothorax gibbosus</name>
    <dbReference type="NCBI Taxonomy" id="931172"/>
    <lineage>
        <taxon>Eukaryota</taxon>
        <taxon>Metazoa</taxon>
        <taxon>Ecdysozoa</taxon>
        <taxon>Arthropoda</taxon>
        <taxon>Chelicerata</taxon>
        <taxon>Arachnida</taxon>
        <taxon>Araneae</taxon>
        <taxon>Araneomorphae</taxon>
        <taxon>Entelegynae</taxon>
        <taxon>Araneoidea</taxon>
        <taxon>Linyphiidae</taxon>
        <taxon>Erigoninae</taxon>
        <taxon>Oedothorax</taxon>
    </lineage>
</organism>
<dbReference type="PANTHER" id="PTHR48178:SF1">
    <property type="entry name" value="PEROXISOME BIOGENESIS FACTOR 2"/>
    <property type="match status" value="1"/>
</dbReference>
<keyword evidence="9" id="KW-0833">Ubl conjugation pathway</keyword>
<evidence type="ECO:0000256" key="8">
    <source>
        <dbReference type="ARBA" id="ARBA00022771"/>
    </source>
</evidence>
<evidence type="ECO:0000256" key="1">
    <source>
        <dbReference type="ARBA" id="ARBA00004585"/>
    </source>
</evidence>
<keyword evidence="12" id="KW-1133">Transmembrane helix</keyword>
<dbReference type="InterPro" id="IPR025654">
    <property type="entry name" value="PEX2/10"/>
</dbReference>
<dbReference type="PROSITE" id="PS50089">
    <property type="entry name" value="ZF_RING_2"/>
    <property type="match status" value="1"/>
</dbReference>
<evidence type="ECO:0000256" key="13">
    <source>
        <dbReference type="ARBA" id="ARBA00023136"/>
    </source>
</evidence>
<evidence type="ECO:0000256" key="14">
    <source>
        <dbReference type="ARBA" id="ARBA00023140"/>
    </source>
</evidence>
<keyword evidence="4" id="KW-0813">Transport</keyword>
<evidence type="ECO:0000256" key="5">
    <source>
        <dbReference type="ARBA" id="ARBA00022679"/>
    </source>
</evidence>
<evidence type="ECO:0000256" key="18">
    <source>
        <dbReference type="PROSITE-ProRule" id="PRU00175"/>
    </source>
</evidence>
<dbReference type="Gene3D" id="3.30.40.10">
    <property type="entry name" value="Zinc/RING finger domain, C3HC4 (zinc finger)"/>
    <property type="match status" value="1"/>
</dbReference>
<keyword evidence="6" id="KW-0812">Transmembrane</keyword>
<dbReference type="InterPro" id="IPR013083">
    <property type="entry name" value="Znf_RING/FYVE/PHD"/>
</dbReference>
<dbReference type="PROSITE" id="PS00518">
    <property type="entry name" value="ZF_RING_1"/>
    <property type="match status" value="1"/>
</dbReference>
<name>A0AAV6VEL3_9ARAC</name>
<evidence type="ECO:0000256" key="15">
    <source>
        <dbReference type="ARBA" id="ARBA00032511"/>
    </source>
</evidence>
<dbReference type="InterPro" id="IPR001841">
    <property type="entry name" value="Znf_RING"/>
</dbReference>
<evidence type="ECO:0000256" key="10">
    <source>
        <dbReference type="ARBA" id="ARBA00022833"/>
    </source>
</evidence>
<evidence type="ECO:0000256" key="12">
    <source>
        <dbReference type="ARBA" id="ARBA00022989"/>
    </source>
</evidence>
<comment type="catalytic activity">
    <reaction evidence="16">
        <text>[E2 ubiquitin-conjugating enzyme]-S-ubiquitinyl-L-cysteine + [acceptor protein]-L-cysteine = [E2 ubiquitin-conjugating enzyme]-L-cysteine + [acceptor protein]-S-ubiquitinyl-L-cysteine.</text>
        <dbReference type="EC" id="2.3.2.36"/>
    </reaction>
</comment>
<comment type="similarity">
    <text evidence="3">Belongs to the pex2/pex10/pex12 family.</text>
</comment>
<evidence type="ECO:0000256" key="9">
    <source>
        <dbReference type="ARBA" id="ARBA00022786"/>
    </source>
</evidence>
<accession>A0AAV6VEL3</accession>
<dbReference type="GO" id="GO:0061630">
    <property type="term" value="F:ubiquitin protein ligase activity"/>
    <property type="evidence" value="ECO:0007669"/>
    <property type="project" value="UniProtKB-EC"/>
</dbReference>
<feature type="domain" description="RING-type" evidence="19">
    <location>
        <begin position="236"/>
        <end position="276"/>
    </location>
</feature>
<comment type="subcellular location">
    <subcellularLocation>
        <location evidence="1">Peroxisome membrane</location>
        <topology evidence="1">Multi-pass membrane protein</topology>
    </subcellularLocation>
</comment>
<dbReference type="GO" id="GO:0008270">
    <property type="term" value="F:zinc ion binding"/>
    <property type="evidence" value="ECO:0007669"/>
    <property type="project" value="UniProtKB-KW"/>
</dbReference>
<keyword evidence="13" id="KW-0472">Membrane</keyword>
<dbReference type="SUPFAM" id="SSF57850">
    <property type="entry name" value="RING/U-box"/>
    <property type="match status" value="1"/>
</dbReference>
<dbReference type="GO" id="GO:0005778">
    <property type="term" value="C:peroxisomal membrane"/>
    <property type="evidence" value="ECO:0007669"/>
    <property type="project" value="UniProtKB-SubCell"/>
</dbReference>
<evidence type="ECO:0000256" key="16">
    <source>
        <dbReference type="ARBA" id="ARBA00034438"/>
    </source>
</evidence>
<keyword evidence="21" id="KW-1185">Reference proteome</keyword>
<keyword evidence="5" id="KW-0808">Transferase</keyword>
<sequence length="292" mass="33958">MTTNFVRRVDQLDAVILDEELLSLLNTQYRKAFKYLPNSFLAKLGPEIDILYKLAYKYLPLHFLRCSFGQDLFQLQYKQGSSNLPASDRRLQLLALTSVCVPWIWDRIFRKLILTLPNDFSTRALGFSYVFERHFHALYQILTLINFCVFLQKSTYQSVVERILRVRPLYVEAQSIRSVQNDNVDRELLWHGLSEFLGFALPLINVQKLKGFFKRTCLPKYYRNHYKKYFIQNNSCAVCGSIPNFPHTIGCSHVFCYYCISSILVADPSYLCLDCDIKASGIENLKPLAANK</sequence>
<evidence type="ECO:0000313" key="20">
    <source>
        <dbReference type="EMBL" id="KAG8194947.1"/>
    </source>
</evidence>
<evidence type="ECO:0000256" key="11">
    <source>
        <dbReference type="ARBA" id="ARBA00022927"/>
    </source>
</evidence>
<dbReference type="Pfam" id="PF04757">
    <property type="entry name" value="Pex2_Pex12"/>
    <property type="match status" value="1"/>
</dbReference>
<comment type="pathway">
    <text evidence="2">Protein modification; protein ubiquitination.</text>
</comment>
<keyword evidence="14" id="KW-0576">Peroxisome</keyword>
<dbReference type="Proteomes" id="UP000827092">
    <property type="component" value="Unassembled WGS sequence"/>
</dbReference>
<reference evidence="20 21" key="1">
    <citation type="journal article" date="2022" name="Nat. Ecol. Evol.">
        <title>A masculinizing supergene underlies an exaggerated male reproductive morph in a spider.</title>
        <authorList>
            <person name="Hendrickx F."/>
            <person name="De Corte Z."/>
            <person name="Sonet G."/>
            <person name="Van Belleghem S.M."/>
            <person name="Kostlbacher S."/>
            <person name="Vangestel C."/>
        </authorList>
    </citation>
    <scope>NUCLEOTIDE SEQUENCE [LARGE SCALE GENOMIC DNA]</scope>
    <source>
        <strain evidence="20">W744_W776</strain>
    </source>
</reference>
<dbReference type="InterPro" id="IPR017907">
    <property type="entry name" value="Znf_RING_CS"/>
</dbReference>
<evidence type="ECO:0000313" key="21">
    <source>
        <dbReference type="Proteomes" id="UP000827092"/>
    </source>
</evidence>
<evidence type="ECO:0000256" key="4">
    <source>
        <dbReference type="ARBA" id="ARBA00022448"/>
    </source>
</evidence>
<protein>
    <recommendedName>
        <fullName evidence="17">RING-type E3 ubiquitin transferase (cysteine targeting)</fullName>
        <ecNumber evidence="17">2.3.2.36</ecNumber>
    </recommendedName>
    <alternativeName>
        <fullName evidence="15">Peroxin-2</fullName>
    </alternativeName>
</protein>
<keyword evidence="11" id="KW-0653">Protein transport</keyword>
<evidence type="ECO:0000256" key="17">
    <source>
        <dbReference type="ARBA" id="ARBA00034523"/>
    </source>
</evidence>
<keyword evidence="7" id="KW-0479">Metal-binding</keyword>
<keyword evidence="10" id="KW-0862">Zinc</keyword>
<evidence type="ECO:0000259" key="19">
    <source>
        <dbReference type="PROSITE" id="PS50089"/>
    </source>
</evidence>
<gene>
    <name evidence="20" type="ORF">JTE90_021408</name>
</gene>
<dbReference type="EC" id="2.3.2.36" evidence="17"/>
<dbReference type="InterPro" id="IPR006845">
    <property type="entry name" value="Pex_N"/>
</dbReference>
<proteinExistence type="inferred from homology"/>
<evidence type="ECO:0000256" key="6">
    <source>
        <dbReference type="ARBA" id="ARBA00022692"/>
    </source>
</evidence>
<dbReference type="AlphaFoldDB" id="A0AAV6VEL3"/>
<comment type="caution">
    <text evidence="20">The sequence shown here is derived from an EMBL/GenBank/DDBJ whole genome shotgun (WGS) entry which is preliminary data.</text>
</comment>
<evidence type="ECO:0000256" key="2">
    <source>
        <dbReference type="ARBA" id="ARBA00004906"/>
    </source>
</evidence>
<evidence type="ECO:0000256" key="3">
    <source>
        <dbReference type="ARBA" id="ARBA00008704"/>
    </source>
</evidence>
<dbReference type="GO" id="GO:0016558">
    <property type="term" value="P:protein import into peroxisome matrix"/>
    <property type="evidence" value="ECO:0007669"/>
    <property type="project" value="InterPro"/>
</dbReference>
<keyword evidence="8 18" id="KW-0863">Zinc-finger</keyword>